<keyword evidence="9" id="KW-1015">Disulfide bond</keyword>
<dbReference type="PANTHER" id="PTHR31884:SF1">
    <property type="entry name" value="POLYGALACTURONASE"/>
    <property type="match status" value="1"/>
</dbReference>
<reference evidence="17 18" key="1">
    <citation type="submission" date="2020-05" db="EMBL/GenBank/DDBJ databases">
        <title>Identification and distribution of gene clusters putatively required for synthesis of sphingolipid metabolism inhibitors in phylogenetically diverse species of the filamentous fungus Fusarium.</title>
        <authorList>
            <person name="Kim H.-S."/>
            <person name="Busman M."/>
            <person name="Brown D.W."/>
            <person name="Divon H."/>
            <person name="Uhlig S."/>
            <person name="Proctor R.H."/>
        </authorList>
    </citation>
    <scope>NUCLEOTIDE SEQUENCE [LARGE SCALE GENOMIC DNA]</scope>
    <source>
        <strain evidence="17 18">NRRL 26131</strain>
    </source>
</reference>
<evidence type="ECO:0000256" key="16">
    <source>
        <dbReference type="SAM" id="SignalP"/>
    </source>
</evidence>
<feature type="signal peptide" evidence="16">
    <location>
        <begin position="1"/>
        <end position="18"/>
    </location>
</feature>
<evidence type="ECO:0000256" key="14">
    <source>
        <dbReference type="PROSITE-ProRule" id="PRU10052"/>
    </source>
</evidence>
<keyword evidence="11" id="KW-0961">Cell wall biogenesis/degradation</keyword>
<evidence type="ECO:0000313" key="18">
    <source>
        <dbReference type="Proteomes" id="UP000532311"/>
    </source>
</evidence>
<evidence type="ECO:0000256" key="4">
    <source>
        <dbReference type="ARBA" id="ARBA00022525"/>
    </source>
</evidence>
<evidence type="ECO:0000256" key="9">
    <source>
        <dbReference type="ARBA" id="ARBA00023157"/>
    </source>
</evidence>
<dbReference type="InterPro" id="IPR050434">
    <property type="entry name" value="Glycosyl_hydrlase_28"/>
</dbReference>
<keyword evidence="8" id="KW-0865">Zymogen</keyword>
<evidence type="ECO:0000256" key="7">
    <source>
        <dbReference type="ARBA" id="ARBA00022801"/>
    </source>
</evidence>
<evidence type="ECO:0000256" key="15">
    <source>
        <dbReference type="RuleBase" id="RU361169"/>
    </source>
</evidence>
<dbReference type="EC" id="3.2.1.15" evidence="3"/>
<accession>A0A8H5XMP1</accession>
<feature type="active site" evidence="14">
    <location>
        <position position="237"/>
    </location>
</feature>
<keyword evidence="7 15" id="KW-0378">Hydrolase</keyword>
<feature type="chain" id="PRO_5034252295" description="endo-polygalacturonase" evidence="16">
    <location>
        <begin position="19"/>
        <end position="488"/>
    </location>
</feature>
<dbReference type="SMART" id="SM00710">
    <property type="entry name" value="PbH1"/>
    <property type="match status" value="7"/>
</dbReference>
<dbReference type="Gene3D" id="2.160.20.10">
    <property type="entry name" value="Single-stranded right-handed beta-helix, Pectin lyase-like"/>
    <property type="match status" value="1"/>
</dbReference>
<evidence type="ECO:0000256" key="11">
    <source>
        <dbReference type="ARBA" id="ARBA00023316"/>
    </source>
</evidence>
<comment type="similarity">
    <text evidence="2 15">Belongs to the glycosyl hydrolase 28 family.</text>
</comment>
<dbReference type="Proteomes" id="UP000532311">
    <property type="component" value="Unassembled WGS sequence"/>
</dbReference>
<keyword evidence="10 15" id="KW-0326">Glycosidase</keyword>
<dbReference type="PROSITE" id="PS00502">
    <property type="entry name" value="POLYGALACTURONASE"/>
    <property type="match status" value="1"/>
</dbReference>
<dbReference type="InterPro" id="IPR012334">
    <property type="entry name" value="Pectin_lyas_fold"/>
</dbReference>
<comment type="caution">
    <text evidence="17">The sequence shown here is derived from an EMBL/GenBank/DDBJ whole genome shotgun (WGS) entry which is preliminary data.</text>
</comment>
<protein>
    <recommendedName>
        <fullName evidence="3">endo-polygalacturonase</fullName>
        <ecNumber evidence="3">3.2.1.15</ecNumber>
    </recommendedName>
    <alternativeName>
        <fullName evidence="13">Pectinase</fullName>
    </alternativeName>
</protein>
<dbReference type="GO" id="GO:0004650">
    <property type="term" value="F:polygalacturonase activity"/>
    <property type="evidence" value="ECO:0007669"/>
    <property type="project" value="UniProtKB-EC"/>
</dbReference>
<evidence type="ECO:0000256" key="12">
    <source>
        <dbReference type="ARBA" id="ARBA00034074"/>
    </source>
</evidence>
<dbReference type="InterPro" id="IPR011050">
    <property type="entry name" value="Pectin_lyase_fold/virulence"/>
</dbReference>
<dbReference type="InterPro" id="IPR000743">
    <property type="entry name" value="Glyco_hydro_28"/>
</dbReference>
<evidence type="ECO:0000256" key="5">
    <source>
        <dbReference type="ARBA" id="ARBA00022729"/>
    </source>
</evidence>
<proteinExistence type="inferred from homology"/>
<dbReference type="EMBL" id="JAAQPF010000819">
    <property type="protein sequence ID" value="KAF5696695.1"/>
    <property type="molecule type" value="Genomic_DNA"/>
</dbReference>
<sequence length="488" mass="51762">MTKLGFALLAALAGSAIAVPAPAVTQAPDVHAYAKRATSCTFSGSDGASKASKSQAACATIVLNNVAVPSGETLDLSKLKDNTKVIFKGTTTWGYKEWKGPLMKISGNKITVEGSGAVLNAGGEKYWDGSGGNSGKTKPKFFAAHKLTDSKINNLYVKNTPVQAVSINGVNGLTINQFTLDNKDGDSKGGHNTDAFDIGSSTGVTITGAKVYNQDDCVAVNSGKNIIFQNGYCHGGHGLSIGSVGGRDDNIVDNVQFLNSEVVNSANGIRVKTMKNTTGKVNKVTYSDITLSGITKYGILIEQNYDGGDLHGEPTSGLPITGLTLKNIKGKNGVSSSGKNAAIVCGSSGCKNWTWQNVQVTGAPFEMLQELLTAINPLNSVFSQGFLSGLFDASFARDSSLNLEVHRIHERYCAHHQVIERGQGLPRAWPSDVEVLDSAVFHDISPLAFQADAEVPVPELRRDLFFWIQPPGFESTQLDKSGSFQPRV</sequence>
<keyword evidence="18" id="KW-1185">Reference proteome</keyword>
<dbReference type="GO" id="GO:0005576">
    <property type="term" value="C:extracellular region"/>
    <property type="evidence" value="ECO:0007669"/>
    <property type="project" value="UniProtKB-SubCell"/>
</dbReference>
<evidence type="ECO:0000313" key="17">
    <source>
        <dbReference type="EMBL" id="KAF5696695.1"/>
    </source>
</evidence>
<evidence type="ECO:0000256" key="3">
    <source>
        <dbReference type="ARBA" id="ARBA00012736"/>
    </source>
</evidence>
<gene>
    <name evidence="17" type="ORF">FGLOB1_13344</name>
</gene>
<dbReference type="GO" id="GO:0071555">
    <property type="term" value="P:cell wall organization"/>
    <property type="evidence" value="ECO:0007669"/>
    <property type="project" value="UniProtKB-KW"/>
</dbReference>
<comment type="catalytic activity">
    <reaction evidence="12">
        <text>(1,4-alpha-D-galacturonosyl)n+m + H2O = (1,4-alpha-D-galacturonosyl)n + (1,4-alpha-D-galacturonosyl)m.</text>
        <dbReference type="EC" id="3.2.1.15"/>
    </reaction>
</comment>
<dbReference type="FunFam" id="2.160.20.10:FF:000002">
    <property type="entry name" value="Endopolygalacturonase D"/>
    <property type="match status" value="1"/>
</dbReference>
<keyword evidence="4" id="KW-0964">Secreted</keyword>
<dbReference type="AlphaFoldDB" id="A0A8H5XMP1"/>
<evidence type="ECO:0000256" key="8">
    <source>
        <dbReference type="ARBA" id="ARBA00023145"/>
    </source>
</evidence>
<keyword evidence="6" id="KW-0677">Repeat</keyword>
<keyword evidence="5 16" id="KW-0732">Signal</keyword>
<evidence type="ECO:0000256" key="13">
    <source>
        <dbReference type="ARBA" id="ARBA00083621"/>
    </source>
</evidence>
<name>A0A8H5XMP1_9HYPO</name>
<organism evidence="17 18">
    <name type="scientific">Fusarium globosum</name>
    <dbReference type="NCBI Taxonomy" id="78864"/>
    <lineage>
        <taxon>Eukaryota</taxon>
        <taxon>Fungi</taxon>
        <taxon>Dikarya</taxon>
        <taxon>Ascomycota</taxon>
        <taxon>Pezizomycotina</taxon>
        <taxon>Sordariomycetes</taxon>
        <taxon>Hypocreomycetidae</taxon>
        <taxon>Hypocreales</taxon>
        <taxon>Nectriaceae</taxon>
        <taxon>Fusarium</taxon>
        <taxon>Fusarium fujikuroi species complex</taxon>
    </lineage>
</organism>
<evidence type="ECO:0000256" key="10">
    <source>
        <dbReference type="ARBA" id="ARBA00023295"/>
    </source>
</evidence>
<dbReference type="SUPFAM" id="SSF51126">
    <property type="entry name" value="Pectin lyase-like"/>
    <property type="match status" value="1"/>
</dbReference>
<evidence type="ECO:0000256" key="2">
    <source>
        <dbReference type="ARBA" id="ARBA00008834"/>
    </source>
</evidence>
<dbReference type="Pfam" id="PF00295">
    <property type="entry name" value="Glyco_hydro_28"/>
    <property type="match status" value="1"/>
</dbReference>
<evidence type="ECO:0000256" key="1">
    <source>
        <dbReference type="ARBA" id="ARBA00004613"/>
    </source>
</evidence>
<evidence type="ECO:0000256" key="6">
    <source>
        <dbReference type="ARBA" id="ARBA00022737"/>
    </source>
</evidence>
<dbReference type="PANTHER" id="PTHR31884">
    <property type="entry name" value="POLYGALACTURONASE"/>
    <property type="match status" value="1"/>
</dbReference>
<dbReference type="InterPro" id="IPR006626">
    <property type="entry name" value="PbH1"/>
</dbReference>
<dbReference type="GO" id="GO:0045490">
    <property type="term" value="P:pectin catabolic process"/>
    <property type="evidence" value="ECO:0007669"/>
    <property type="project" value="TreeGrafter"/>
</dbReference>
<comment type="subcellular location">
    <subcellularLocation>
        <location evidence="1">Secreted</location>
    </subcellularLocation>
</comment>